<comment type="cofactor">
    <cofactor evidence="11">
        <name>NADPH</name>
        <dbReference type="ChEBI" id="CHEBI:57783"/>
    </cofactor>
</comment>
<feature type="binding site" evidence="11">
    <location>
        <position position="100"/>
    </location>
    <ligand>
        <name>FMN</name>
        <dbReference type="ChEBI" id="CHEBI:58210"/>
    </ligand>
</feature>
<feature type="binding site" evidence="11">
    <location>
        <begin position="100"/>
        <end position="102"/>
    </location>
    <ligand>
        <name>substrate</name>
    </ligand>
</feature>
<evidence type="ECO:0000256" key="6">
    <source>
        <dbReference type="ARBA" id="ARBA00022842"/>
    </source>
</evidence>
<keyword evidence="2 11" id="KW-0963">Cytoplasm</keyword>
<dbReference type="PANTHER" id="PTHR43665">
    <property type="entry name" value="ISOPENTENYL-DIPHOSPHATE DELTA-ISOMERASE"/>
    <property type="match status" value="1"/>
</dbReference>
<comment type="cofactor">
    <cofactor evidence="11">
        <name>Mg(2+)</name>
        <dbReference type="ChEBI" id="CHEBI:18420"/>
    </cofactor>
</comment>
<evidence type="ECO:0000256" key="7">
    <source>
        <dbReference type="ARBA" id="ARBA00022857"/>
    </source>
</evidence>
<evidence type="ECO:0000256" key="5">
    <source>
        <dbReference type="ARBA" id="ARBA00022723"/>
    </source>
</evidence>
<feature type="binding site" evidence="11">
    <location>
        <begin position="275"/>
        <end position="277"/>
    </location>
    <ligand>
        <name>FMN</name>
        <dbReference type="ChEBI" id="CHEBI:58210"/>
    </ligand>
</feature>
<comment type="caution">
    <text evidence="11">Lacks conserved residue(s) required for the propagation of feature annotation.</text>
</comment>
<comment type="cofactor">
    <cofactor evidence="1 11">
        <name>FMN</name>
        <dbReference type="ChEBI" id="CHEBI:58210"/>
    </cofactor>
</comment>
<keyword evidence="4 11" id="KW-0288">FMN</keyword>
<dbReference type="InterPro" id="IPR011179">
    <property type="entry name" value="IPdP_isomerase"/>
</dbReference>
<dbReference type="InterPro" id="IPR000262">
    <property type="entry name" value="FMN-dep_DH"/>
</dbReference>
<reference evidence="13" key="1">
    <citation type="journal article" date="2020" name="MBio">
        <title>'Candidatus Ethanoperedens,' a Thermophilic Genus of Archaea Mediating the Anaerobic Oxidation of Ethane.</title>
        <authorList>
            <person name="Hahn C.J."/>
            <person name="Laso-Perez R."/>
            <person name="Vulcano F."/>
            <person name="Vaziourakis K.M."/>
            <person name="Stokke R."/>
            <person name="Steen I.H."/>
            <person name="Teske A."/>
            <person name="Boetius A."/>
            <person name="Liebeke M."/>
            <person name="Amann R."/>
            <person name="Knittel K."/>
            <person name="Wegener G."/>
        </authorList>
    </citation>
    <scope>NUCLEOTIDE SEQUENCE</scope>
    <source>
        <strain evidence="13">GoM-Arc1-LC-WB58</strain>
    </source>
</reference>
<dbReference type="AlphaFoldDB" id="A0A848D9L0"/>
<keyword evidence="7 11" id="KW-0521">NADP</keyword>
<evidence type="ECO:0000259" key="12">
    <source>
        <dbReference type="Pfam" id="PF01070"/>
    </source>
</evidence>
<feature type="binding site" evidence="11">
    <location>
        <position position="163"/>
    </location>
    <ligand>
        <name>substrate</name>
    </ligand>
</feature>
<dbReference type="PANTHER" id="PTHR43665:SF1">
    <property type="entry name" value="ISOPENTENYL-DIPHOSPHATE DELTA-ISOMERASE"/>
    <property type="match status" value="1"/>
</dbReference>
<keyword evidence="9 11" id="KW-0413">Isomerase</keyword>
<evidence type="ECO:0000256" key="4">
    <source>
        <dbReference type="ARBA" id="ARBA00022643"/>
    </source>
</evidence>
<dbReference type="GO" id="GO:0010181">
    <property type="term" value="F:FMN binding"/>
    <property type="evidence" value="ECO:0007669"/>
    <property type="project" value="UniProtKB-UniRule"/>
</dbReference>
<comment type="subunit">
    <text evidence="10 11">Homooctamer. Dimer of tetramers.</text>
</comment>
<feature type="binding site" evidence="11">
    <location>
        <begin position="296"/>
        <end position="297"/>
    </location>
    <ligand>
        <name>FMN</name>
        <dbReference type="ChEBI" id="CHEBI:58210"/>
    </ligand>
</feature>
<comment type="catalytic activity">
    <reaction evidence="11">
        <text>isopentenyl diphosphate = dimethylallyl diphosphate</text>
        <dbReference type="Rhea" id="RHEA:23284"/>
        <dbReference type="ChEBI" id="CHEBI:57623"/>
        <dbReference type="ChEBI" id="CHEBI:128769"/>
        <dbReference type="EC" id="5.3.3.2"/>
    </reaction>
</comment>
<evidence type="ECO:0000256" key="11">
    <source>
        <dbReference type="HAMAP-Rule" id="MF_00354"/>
    </source>
</evidence>
<dbReference type="SMART" id="SM01240">
    <property type="entry name" value="IMPDH"/>
    <property type="match status" value="1"/>
</dbReference>
<feature type="binding site" evidence="11">
    <location>
        <position position="164"/>
    </location>
    <ligand>
        <name>Mg(2+)</name>
        <dbReference type="ChEBI" id="CHEBI:18420"/>
    </ligand>
</feature>
<comment type="caution">
    <text evidence="13">The sequence shown here is derived from an EMBL/GenBank/DDBJ whole genome shotgun (WGS) entry which is preliminary data.</text>
</comment>
<gene>
    <name evidence="11" type="primary">fni</name>
    <name evidence="13" type="ORF">GIS02_03445</name>
</gene>
<dbReference type="GO" id="GO:0005737">
    <property type="term" value="C:cytoplasm"/>
    <property type="evidence" value="ECO:0007669"/>
    <property type="project" value="UniProtKB-SubCell"/>
</dbReference>
<feature type="binding site" evidence="11">
    <location>
        <position position="225"/>
    </location>
    <ligand>
        <name>FMN</name>
        <dbReference type="ChEBI" id="CHEBI:58210"/>
    </ligand>
</feature>
<comment type="subcellular location">
    <subcellularLocation>
        <location evidence="11">Cytoplasm</location>
    </subcellularLocation>
</comment>
<evidence type="ECO:0000256" key="2">
    <source>
        <dbReference type="ARBA" id="ARBA00022490"/>
    </source>
</evidence>
<accession>A0A848D9L0</accession>
<dbReference type="GO" id="GO:0016491">
    <property type="term" value="F:oxidoreductase activity"/>
    <property type="evidence" value="ECO:0007669"/>
    <property type="project" value="InterPro"/>
</dbReference>
<organism evidence="13 14">
    <name type="scientific">Candidatus Ethanoperedens thermophilum</name>
    <dbReference type="NCBI Taxonomy" id="2766897"/>
    <lineage>
        <taxon>Archaea</taxon>
        <taxon>Methanobacteriati</taxon>
        <taxon>Methanobacteriota</taxon>
        <taxon>Stenosarchaea group</taxon>
        <taxon>Methanomicrobia</taxon>
        <taxon>Methanosarcinales</taxon>
        <taxon>Methanosarcinales incertae sedis</taxon>
        <taxon>GOM Arc I cluster</taxon>
        <taxon>Candidatus Ethanoperedens</taxon>
    </lineage>
</organism>
<feature type="binding site" evidence="11">
    <location>
        <position position="195"/>
    </location>
    <ligand>
        <name>FMN</name>
        <dbReference type="ChEBI" id="CHEBI:58210"/>
    </ligand>
</feature>
<dbReference type="SUPFAM" id="SSF51395">
    <property type="entry name" value="FMN-linked oxidoreductases"/>
    <property type="match status" value="1"/>
</dbReference>
<dbReference type="CDD" id="cd02811">
    <property type="entry name" value="IDI-2_FMN"/>
    <property type="match status" value="1"/>
</dbReference>
<evidence type="ECO:0000313" key="13">
    <source>
        <dbReference type="EMBL" id="NMG83246.1"/>
    </source>
</evidence>
<comment type="function">
    <text evidence="11">Involved in the biosynthesis of isoprenoids. Catalyzes the 1,3-allylic rearrangement of the homoallylic substrate isopentenyl (IPP) to its allylic isomer, dimethylallyl diphosphate (DMAPP).</text>
</comment>
<comment type="similarity">
    <text evidence="11">Belongs to the IPP isomerase type 2 family.</text>
</comment>
<feature type="binding site" evidence="11">
    <location>
        <begin position="7"/>
        <end position="8"/>
    </location>
    <ligand>
        <name>substrate</name>
    </ligand>
</feature>
<feature type="binding site" evidence="11">
    <location>
        <begin position="70"/>
        <end position="72"/>
    </location>
    <ligand>
        <name>FMN</name>
        <dbReference type="ChEBI" id="CHEBI:58210"/>
    </ligand>
</feature>
<dbReference type="GO" id="GO:0008299">
    <property type="term" value="P:isoprenoid biosynthetic process"/>
    <property type="evidence" value="ECO:0007669"/>
    <property type="project" value="UniProtKB-UniRule"/>
</dbReference>
<dbReference type="GO" id="GO:0000287">
    <property type="term" value="F:magnesium ion binding"/>
    <property type="evidence" value="ECO:0007669"/>
    <property type="project" value="UniProtKB-UniRule"/>
</dbReference>
<dbReference type="GO" id="GO:0070402">
    <property type="term" value="F:NADPH binding"/>
    <property type="evidence" value="ECO:0007669"/>
    <property type="project" value="UniProtKB-UniRule"/>
</dbReference>
<dbReference type="Gene3D" id="3.20.20.70">
    <property type="entry name" value="Aldolase class I"/>
    <property type="match status" value="1"/>
</dbReference>
<dbReference type="GO" id="GO:0004452">
    <property type="term" value="F:isopentenyl-diphosphate delta-isomerase activity"/>
    <property type="evidence" value="ECO:0007669"/>
    <property type="project" value="UniProtKB-UniRule"/>
</dbReference>
<dbReference type="HAMAP" id="MF_00354">
    <property type="entry name" value="Idi_2"/>
    <property type="match status" value="1"/>
</dbReference>
<keyword evidence="6 11" id="KW-0460">Magnesium</keyword>
<evidence type="ECO:0000256" key="9">
    <source>
        <dbReference type="ARBA" id="ARBA00023235"/>
    </source>
</evidence>
<evidence type="ECO:0000256" key="3">
    <source>
        <dbReference type="ARBA" id="ARBA00022630"/>
    </source>
</evidence>
<dbReference type="PIRSF" id="PIRSF003314">
    <property type="entry name" value="IPP_isomerase"/>
    <property type="match status" value="1"/>
</dbReference>
<evidence type="ECO:0000313" key="14">
    <source>
        <dbReference type="Proteomes" id="UP000606580"/>
    </source>
</evidence>
<feature type="binding site" evidence="11">
    <location>
        <position position="129"/>
    </location>
    <ligand>
        <name>FMN</name>
        <dbReference type="ChEBI" id="CHEBI:58210"/>
    </ligand>
</feature>
<proteinExistence type="inferred from homology"/>
<dbReference type="NCBIfam" id="TIGR02151">
    <property type="entry name" value="IPP_isom_2"/>
    <property type="match status" value="1"/>
</dbReference>
<dbReference type="Pfam" id="PF01070">
    <property type="entry name" value="FMN_dh"/>
    <property type="match status" value="1"/>
</dbReference>
<dbReference type="Proteomes" id="UP000606580">
    <property type="component" value="Unassembled WGS sequence"/>
</dbReference>
<name>A0A848D9L0_9EURY</name>
<keyword evidence="5 11" id="KW-0479">Metal-binding</keyword>
<dbReference type="EMBL" id="WNEG01000067">
    <property type="protein sequence ID" value="NMG83246.1"/>
    <property type="molecule type" value="Genomic_DNA"/>
</dbReference>
<evidence type="ECO:0000256" key="8">
    <source>
        <dbReference type="ARBA" id="ARBA00023229"/>
    </source>
</evidence>
<feature type="domain" description="FMN-dependent dehydrogenase" evidence="12">
    <location>
        <begin position="173"/>
        <end position="337"/>
    </location>
</feature>
<sequence>MMNTSIRKIEHLKLCAEQHVEAKKNATSSLPGFGDIHLVHQALPEINKKDIDTSTRFFNRRFSAPIMIASMTGGHPDTFEINHRLALAAAELGLGIGVGSQRAAIEDPKQESSFKIVRDVAPDVFVQANIGAVQLTKYGVRMAQKVVDMIDADALSIHLNFLQEAIQPEGDTDATGCLTAIRKVCSELSIPVIVKETGAGISYETADALVDAGVSAIDVGGMGGTSWAGVEVYRAKERGDVMSEHLGNVFWNWGIPTAASIIECGARVPVIATGGVRNGIDVLKSLGLGAHLCGIALPLLKPAMKSKNHVIEILVQVIEELKVAMFLCGCADIRSVKNIPVVVTGNTRQWLEGRDFDIK</sequence>
<dbReference type="InterPro" id="IPR013785">
    <property type="entry name" value="Aldolase_TIM"/>
</dbReference>
<evidence type="ECO:0000256" key="1">
    <source>
        <dbReference type="ARBA" id="ARBA00001917"/>
    </source>
</evidence>
<evidence type="ECO:0000256" key="10">
    <source>
        <dbReference type="ARBA" id="ARBA00025810"/>
    </source>
</evidence>
<protein>
    <recommendedName>
        <fullName evidence="11">Isopentenyl-diphosphate delta-isomerase</fullName>
        <shortName evidence="11">IPP isomerase</shortName>
        <ecNumber evidence="11">5.3.3.2</ecNumber>
    </recommendedName>
    <alternativeName>
        <fullName evidence="11">Isopentenyl diphosphate:dimethylallyl diphosphate isomerase</fullName>
    </alternativeName>
    <alternativeName>
        <fullName evidence="11">Isopentenyl pyrophosphate isomerase</fullName>
    </alternativeName>
    <alternativeName>
        <fullName evidence="11">Type 2 isopentenyl diphosphate isomerase</fullName>
        <shortName evidence="11">IDI-2</shortName>
    </alternativeName>
</protein>
<keyword evidence="8 11" id="KW-0414">Isoprene biosynthesis</keyword>
<dbReference type="EC" id="5.3.3.2" evidence="11"/>
<keyword evidence="3 11" id="KW-0285">Flavoprotein</keyword>